<keyword evidence="10 17" id="KW-0472">Membrane</keyword>
<evidence type="ECO:0000256" key="4">
    <source>
        <dbReference type="ARBA" id="ARBA00022692"/>
    </source>
</evidence>
<feature type="domain" description="Cadherin" evidence="20">
    <location>
        <begin position="28"/>
        <end position="129"/>
    </location>
</feature>
<dbReference type="OrthoDB" id="3256376at2759"/>
<evidence type="ECO:0000256" key="7">
    <source>
        <dbReference type="ARBA" id="ARBA00022777"/>
    </source>
</evidence>
<keyword evidence="5 18" id="KW-0732">Signal</keyword>
<keyword evidence="3" id="KW-0808">Transferase</keyword>
<dbReference type="EMBL" id="OU895880">
    <property type="protein sequence ID" value="CAG9810497.1"/>
    <property type="molecule type" value="Genomic_DNA"/>
</dbReference>
<organism evidence="21 22">
    <name type="scientific">Chironomus riparius</name>
    <dbReference type="NCBI Taxonomy" id="315576"/>
    <lineage>
        <taxon>Eukaryota</taxon>
        <taxon>Metazoa</taxon>
        <taxon>Ecdysozoa</taxon>
        <taxon>Arthropoda</taxon>
        <taxon>Hexapoda</taxon>
        <taxon>Insecta</taxon>
        <taxon>Pterygota</taxon>
        <taxon>Neoptera</taxon>
        <taxon>Endopterygota</taxon>
        <taxon>Diptera</taxon>
        <taxon>Nematocera</taxon>
        <taxon>Chironomoidea</taxon>
        <taxon>Chironomidae</taxon>
        <taxon>Chironominae</taxon>
        <taxon>Chironomus</taxon>
    </lineage>
</organism>
<feature type="signal peptide" evidence="18">
    <location>
        <begin position="1"/>
        <end position="20"/>
    </location>
</feature>
<feature type="domain" description="Protein kinase" evidence="19">
    <location>
        <begin position="353"/>
        <end position="628"/>
    </location>
</feature>
<evidence type="ECO:0000256" key="9">
    <source>
        <dbReference type="ARBA" id="ARBA00022989"/>
    </source>
</evidence>
<dbReference type="GO" id="GO:0005524">
    <property type="term" value="F:ATP binding"/>
    <property type="evidence" value="ECO:0007669"/>
    <property type="project" value="UniProtKB-UniRule"/>
</dbReference>
<keyword evidence="7" id="KW-0418">Kinase</keyword>
<dbReference type="GO" id="GO:0005509">
    <property type="term" value="F:calcium ion binding"/>
    <property type="evidence" value="ECO:0007669"/>
    <property type="project" value="UniProtKB-UniRule"/>
</dbReference>
<dbReference type="InterPro" id="IPR011009">
    <property type="entry name" value="Kinase-like_dom_sf"/>
</dbReference>
<dbReference type="CDD" id="cd11304">
    <property type="entry name" value="Cadherin_repeat"/>
    <property type="match status" value="1"/>
</dbReference>
<dbReference type="Proteomes" id="UP001153620">
    <property type="component" value="Chromosome 4"/>
</dbReference>
<keyword evidence="9 17" id="KW-1133">Transmembrane helix</keyword>
<keyword evidence="6 15" id="KW-0547">Nucleotide-binding</keyword>
<evidence type="ECO:0000256" key="15">
    <source>
        <dbReference type="PROSITE-ProRule" id="PRU10141"/>
    </source>
</evidence>
<comment type="subcellular location">
    <subcellularLocation>
        <location evidence="1">Membrane</location>
        <topology evidence="1">Single-pass type I membrane protein</topology>
    </subcellularLocation>
</comment>
<dbReference type="CDD" id="cd00192">
    <property type="entry name" value="PTKc"/>
    <property type="match status" value="1"/>
</dbReference>
<evidence type="ECO:0000256" key="1">
    <source>
        <dbReference type="ARBA" id="ARBA00004479"/>
    </source>
</evidence>
<dbReference type="InterPro" id="IPR001245">
    <property type="entry name" value="Ser-Thr/Tyr_kinase_cat_dom"/>
</dbReference>
<evidence type="ECO:0000256" key="13">
    <source>
        <dbReference type="ARBA" id="ARBA00051243"/>
    </source>
</evidence>
<dbReference type="SMART" id="SM00219">
    <property type="entry name" value="TyrKc"/>
    <property type="match status" value="1"/>
</dbReference>
<dbReference type="SUPFAM" id="SSF49313">
    <property type="entry name" value="Cadherin-like"/>
    <property type="match status" value="1"/>
</dbReference>
<evidence type="ECO:0000313" key="22">
    <source>
        <dbReference type="Proteomes" id="UP001153620"/>
    </source>
</evidence>
<evidence type="ECO:0000256" key="12">
    <source>
        <dbReference type="ARBA" id="ARBA00023180"/>
    </source>
</evidence>
<evidence type="ECO:0000259" key="20">
    <source>
        <dbReference type="PROSITE" id="PS50268"/>
    </source>
</evidence>
<feature type="chain" id="PRO_5040276771" description="receptor protein-tyrosine kinase" evidence="18">
    <location>
        <begin position="21"/>
        <end position="657"/>
    </location>
</feature>
<comment type="catalytic activity">
    <reaction evidence="13">
        <text>L-tyrosyl-[protein] + ATP = O-phospho-L-tyrosyl-[protein] + ADP + H(+)</text>
        <dbReference type="Rhea" id="RHEA:10596"/>
        <dbReference type="Rhea" id="RHEA-COMP:10136"/>
        <dbReference type="Rhea" id="RHEA-COMP:20101"/>
        <dbReference type="ChEBI" id="CHEBI:15378"/>
        <dbReference type="ChEBI" id="CHEBI:30616"/>
        <dbReference type="ChEBI" id="CHEBI:46858"/>
        <dbReference type="ChEBI" id="CHEBI:61978"/>
        <dbReference type="ChEBI" id="CHEBI:456216"/>
        <dbReference type="EC" id="2.7.10.1"/>
    </reaction>
</comment>
<evidence type="ECO:0000259" key="19">
    <source>
        <dbReference type="PROSITE" id="PS50011"/>
    </source>
</evidence>
<dbReference type="FunFam" id="3.30.200.20:FF:000678">
    <property type="entry name" value="Tyrosine kinase receptor"/>
    <property type="match status" value="1"/>
</dbReference>
<dbReference type="AlphaFoldDB" id="A0A9N9WYB8"/>
<dbReference type="InterPro" id="IPR020635">
    <property type="entry name" value="Tyr_kinase_cat_dom"/>
</dbReference>
<dbReference type="SUPFAM" id="SSF56112">
    <property type="entry name" value="Protein kinase-like (PK-like)"/>
    <property type="match status" value="1"/>
</dbReference>
<dbReference type="EC" id="2.7.10.1" evidence="2"/>
<sequence length="657" mass="74368">MMKNLYLQIFVVFLLSTAHSRGFGPGTIQVDRNWNIQEATKVGTLVKTVQVSGINRNVTYSLENDEMLSRDLDNPFWIDPSTGYVYLNKSLEGWKTPNPFILSVAADDGSIPVKNQVLVRIIPTNGPQIINSFEPPHKAFPVLPDLSSLPYPPIPFPNGQPISRPQPSTRRPQPDINIVIRQNNTYVEGSTIEPTTEPTKKTTTTTPVPTTITTSTTTEAAKTKIEKDSDNLTALVTILIAVLSIFLIAALVGVIIFRKQVMRPFSRKFKKSKVDKAKKSNQSINVITLSDESSRNSMVMQHWQGPLAFNNRYTPWSHDDIHGQISNSSFTYSGGGDIKVPGYDRWEFPRHRLKVFNILGEGAFGQVWRCEASDIDGVEGISTVAVKTLKENATEAEKKDLMSELQVMKTLETHVNVVRLLGCCTEKDPIFVIIEYVALGKLQQFLRNSRVEKNYHNANGKSKTLTSRDLVSFMYQVARGMEFLSSRAIIHRDLAARNILITEDFTCKIADFGFARDIETSTVYERKTGGRQPIRWMAIESLYDNIFSVKSDVWAFGILMWEIATLGSTPYPGMGAAEVMKKVRDGFRLEKPEHTSREIYNYMYYCWDGDPKNRPDFSEIRSNLDKLLSTSTDYIELERFPEHDYYNILHNISGEKL</sequence>
<dbReference type="InterPro" id="IPR050122">
    <property type="entry name" value="RTK"/>
</dbReference>
<dbReference type="PRINTS" id="PR00109">
    <property type="entry name" value="TYRKINASE"/>
</dbReference>
<keyword evidence="11" id="KW-0829">Tyrosine-protein kinase</keyword>
<evidence type="ECO:0000256" key="2">
    <source>
        <dbReference type="ARBA" id="ARBA00011902"/>
    </source>
</evidence>
<dbReference type="PROSITE" id="PS00107">
    <property type="entry name" value="PROTEIN_KINASE_ATP"/>
    <property type="match status" value="1"/>
</dbReference>
<feature type="binding site" evidence="15">
    <location>
        <position position="387"/>
    </location>
    <ligand>
        <name>ATP</name>
        <dbReference type="ChEBI" id="CHEBI:30616"/>
    </ligand>
</feature>
<accession>A0A9N9WYB8</accession>
<keyword evidence="12" id="KW-0325">Glycoprotein</keyword>
<reference evidence="21" key="2">
    <citation type="submission" date="2022-10" db="EMBL/GenBank/DDBJ databases">
        <authorList>
            <consortium name="ENA_rothamsted_submissions"/>
            <consortium name="culmorum"/>
            <person name="King R."/>
        </authorList>
    </citation>
    <scope>NUCLEOTIDE SEQUENCE</scope>
</reference>
<dbReference type="Pfam" id="PF07714">
    <property type="entry name" value="PK_Tyr_Ser-Thr"/>
    <property type="match status" value="1"/>
</dbReference>
<dbReference type="FunFam" id="1.10.510.10:FF:000190">
    <property type="entry name" value="Proto-oncogene tyrosine-protein kinase receptor Ret"/>
    <property type="match status" value="1"/>
</dbReference>
<dbReference type="Gene3D" id="1.10.510.10">
    <property type="entry name" value="Transferase(Phosphotransferase) domain 1"/>
    <property type="match status" value="1"/>
</dbReference>
<feature type="region of interest" description="Disordered" evidence="16">
    <location>
        <begin position="189"/>
        <end position="211"/>
    </location>
</feature>
<gene>
    <name evidence="21" type="ORF">CHIRRI_LOCUS13310</name>
</gene>
<reference evidence="21" key="1">
    <citation type="submission" date="2022-01" db="EMBL/GenBank/DDBJ databases">
        <authorList>
            <person name="King R."/>
        </authorList>
    </citation>
    <scope>NUCLEOTIDE SEQUENCE</scope>
</reference>
<dbReference type="Gene3D" id="3.30.200.20">
    <property type="entry name" value="Phosphorylase Kinase, domain 1"/>
    <property type="match status" value="1"/>
</dbReference>
<name>A0A9N9WYB8_9DIPT</name>
<keyword evidence="22" id="KW-1185">Reference proteome</keyword>
<dbReference type="GO" id="GO:0007156">
    <property type="term" value="P:homophilic cell adhesion via plasma membrane adhesion molecules"/>
    <property type="evidence" value="ECO:0007669"/>
    <property type="project" value="InterPro"/>
</dbReference>
<evidence type="ECO:0000256" key="14">
    <source>
        <dbReference type="PROSITE-ProRule" id="PRU00043"/>
    </source>
</evidence>
<feature type="compositionally biased region" description="Low complexity" evidence="16">
    <location>
        <begin position="190"/>
        <end position="211"/>
    </location>
</feature>
<evidence type="ECO:0000256" key="6">
    <source>
        <dbReference type="ARBA" id="ARBA00022741"/>
    </source>
</evidence>
<keyword evidence="4 17" id="KW-0812">Transmembrane</keyword>
<dbReference type="PROSITE" id="PS50268">
    <property type="entry name" value="CADHERIN_2"/>
    <property type="match status" value="1"/>
</dbReference>
<protein>
    <recommendedName>
        <fullName evidence="2">receptor protein-tyrosine kinase</fullName>
        <ecNumber evidence="2">2.7.10.1</ecNumber>
    </recommendedName>
</protein>
<evidence type="ECO:0000313" key="21">
    <source>
        <dbReference type="EMBL" id="CAG9810497.1"/>
    </source>
</evidence>
<dbReference type="PANTHER" id="PTHR24416">
    <property type="entry name" value="TYROSINE-PROTEIN KINASE RECEPTOR"/>
    <property type="match status" value="1"/>
</dbReference>
<dbReference type="GO" id="GO:0005886">
    <property type="term" value="C:plasma membrane"/>
    <property type="evidence" value="ECO:0007669"/>
    <property type="project" value="TreeGrafter"/>
</dbReference>
<keyword evidence="8 15" id="KW-0067">ATP-binding</keyword>
<proteinExistence type="predicted"/>
<evidence type="ECO:0000256" key="18">
    <source>
        <dbReference type="SAM" id="SignalP"/>
    </source>
</evidence>
<dbReference type="Gene3D" id="2.60.40.60">
    <property type="entry name" value="Cadherins"/>
    <property type="match status" value="1"/>
</dbReference>
<dbReference type="GO" id="GO:0043235">
    <property type="term" value="C:receptor complex"/>
    <property type="evidence" value="ECO:0007669"/>
    <property type="project" value="TreeGrafter"/>
</dbReference>
<evidence type="ECO:0000256" key="11">
    <source>
        <dbReference type="ARBA" id="ARBA00023137"/>
    </source>
</evidence>
<evidence type="ECO:0000256" key="8">
    <source>
        <dbReference type="ARBA" id="ARBA00022840"/>
    </source>
</evidence>
<evidence type="ECO:0000256" key="17">
    <source>
        <dbReference type="SAM" id="Phobius"/>
    </source>
</evidence>
<dbReference type="PROSITE" id="PS50011">
    <property type="entry name" value="PROTEIN_KINASE_DOM"/>
    <property type="match status" value="1"/>
</dbReference>
<dbReference type="InterPro" id="IPR008266">
    <property type="entry name" value="Tyr_kinase_AS"/>
</dbReference>
<evidence type="ECO:0000256" key="5">
    <source>
        <dbReference type="ARBA" id="ARBA00022729"/>
    </source>
</evidence>
<dbReference type="PANTHER" id="PTHR24416:SF621">
    <property type="entry name" value="TYROSINE KINASE RECEPTOR CAD96CA"/>
    <property type="match status" value="1"/>
</dbReference>
<keyword evidence="14" id="KW-0106">Calcium</keyword>
<evidence type="ECO:0000256" key="3">
    <source>
        <dbReference type="ARBA" id="ARBA00022679"/>
    </source>
</evidence>
<dbReference type="GO" id="GO:0004714">
    <property type="term" value="F:transmembrane receptor protein tyrosine kinase activity"/>
    <property type="evidence" value="ECO:0007669"/>
    <property type="project" value="UniProtKB-EC"/>
</dbReference>
<dbReference type="InterPro" id="IPR002126">
    <property type="entry name" value="Cadherin-like_dom"/>
</dbReference>
<dbReference type="PROSITE" id="PS00109">
    <property type="entry name" value="PROTEIN_KINASE_TYR"/>
    <property type="match status" value="1"/>
</dbReference>
<dbReference type="GO" id="GO:0007169">
    <property type="term" value="P:cell surface receptor protein tyrosine kinase signaling pathway"/>
    <property type="evidence" value="ECO:0007669"/>
    <property type="project" value="TreeGrafter"/>
</dbReference>
<dbReference type="InterPro" id="IPR017441">
    <property type="entry name" value="Protein_kinase_ATP_BS"/>
</dbReference>
<dbReference type="InterPro" id="IPR000719">
    <property type="entry name" value="Prot_kinase_dom"/>
</dbReference>
<evidence type="ECO:0000256" key="16">
    <source>
        <dbReference type="SAM" id="MobiDB-lite"/>
    </source>
</evidence>
<evidence type="ECO:0000256" key="10">
    <source>
        <dbReference type="ARBA" id="ARBA00023136"/>
    </source>
</evidence>
<dbReference type="GO" id="GO:1902533">
    <property type="term" value="P:positive regulation of intracellular signal transduction"/>
    <property type="evidence" value="ECO:0007669"/>
    <property type="project" value="UniProtKB-ARBA"/>
</dbReference>
<feature type="transmembrane region" description="Helical" evidence="17">
    <location>
        <begin position="232"/>
        <end position="257"/>
    </location>
</feature>
<dbReference type="InterPro" id="IPR015919">
    <property type="entry name" value="Cadherin-like_sf"/>
</dbReference>